<protein>
    <submittedName>
        <fullName evidence="1">Uncharacterized protein</fullName>
    </submittedName>
</protein>
<reference evidence="1 2" key="1">
    <citation type="submission" date="2017-09" db="EMBL/GenBank/DDBJ databases">
        <title>Depth-based differentiation of microbial function through sediment-hosted aquifers and enrichment of novel symbionts in the deep terrestrial subsurface.</title>
        <authorList>
            <person name="Probst A.J."/>
            <person name="Ladd B."/>
            <person name="Jarett J.K."/>
            <person name="Geller-Mcgrath D.E."/>
            <person name="Sieber C.M."/>
            <person name="Emerson J.B."/>
            <person name="Anantharaman K."/>
            <person name="Thomas B.C."/>
            <person name="Malmstrom R."/>
            <person name="Stieglmeier M."/>
            <person name="Klingl A."/>
            <person name="Woyke T."/>
            <person name="Ryan C.M."/>
            <person name="Banfield J.F."/>
        </authorList>
    </citation>
    <scope>NUCLEOTIDE SEQUENCE [LARGE SCALE GENOMIC DNA]</scope>
    <source>
        <strain evidence="1">CG10_big_fil_rev_8_21_14_0_10_36_16</strain>
    </source>
</reference>
<comment type="caution">
    <text evidence="1">The sequence shown here is derived from an EMBL/GenBank/DDBJ whole genome shotgun (WGS) entry which is preliminary data.</text>
</comment>
<evidence type="ECO:0000313" key="1">
    <source>
        <dbReference type="EMBL" id="PJE50765.1"/>
    </source>
</evidence>
<evidence type="ECO:0000313" key="2">
    <source>
        <dbReference type="Proteomes" id="UP000228496"/>
    </source>
</evidence>
<sequence length="60" mass="6599">MTVAIGTYKCTVCKKTYDSTELPDPHLSRRGGFRIACADPFCGATLVKVSDKPKKVFMSQ</sequence>
<dbReference type="AlphaFoldDB" id="A0A2J0Q9V2"/>
<dbReference type="Proteomes" id="UP000228496">
    <property type="component" value="Unassembled WGS sequence"/>
</dbReference>
<dbReference type="EMBL" id="PCXQ01000005">
    <property type="protein sequence ID" value="PJE50765.1"/>
    <property type="molecule type" value="Genomic_DNA"/>
</dbReference>
<name>A0A2J0Q9V2_9BACT</name>
<accession>A0A2J0Q9V2</accession>
<gene>
    <name evidence="1" type="ORF">COV29_03475</name>
</gene>
<proteinExistence type="predicted"/>
<organism evidence="1 2">
    <name type="scientific">Candidatus Yanofskybacteria bacterium CG10_big_fil_rev_8_21_14_0_10_36_16</name>
    <dbReference type="NCBI Taxonomy" id="1975096"/>
    <lineage>
        <taxon>Bacteria</taxon>
        <taxon>Candidatus Yanofskyibacteriota</taxon>
    </lineage>
</organism>